<organism evidence="5 6">
    <name type="scientific">Mytilus edulis</name>
    <name type="common">Blue mussel</name>
    <dbReference type="NCBI Taxonomy" id="6550"/>
    <lineage>
        <taxon>Eukaryota</taxon>
        <taxon>Metazoa</taxon>
        <taxon>Spiralia</taxon>
        <taxon>Lophotrochozoa</taxon>
        <taxon>Mollusca</taxon>
        <taxon>Bivalvia</taxon>
        <taxon>Autobranchia</taxon>
        <taxon>Pteriomorphia</taxon>
        <taxon>Mytilida</taxon>
        <taxon>Mytiloidea</taxon>
        <taxon>Mytilidae</taxon>
        <taxon>Mytilinae</taxon>
        <taxon>Mytilus</taxon>
    </lineage>
</organism>
<dbReference type="InterPro" id="IPR045087">
    <property type="entry name" value="Cu-oxidase_fam"/>
</dbReference>
<keyword evidence="2" id="KW-0560">Oxidoreductase</keyword>
<dbReference type="GO" id="GO:0005886">
    <property type="term" value="C:plasma membrane"/>
    <property type="evidence" value="ECO:0007669"/>
    <property type="project" value="TreeGrafter"/>
</dbReference>
<dbReference type="PROSITE" id="PS00079">
    <property type="entry name" value="MULTICOPPER_OXIDASE1"/>
    <property type="match status" value="1"/>
</dbReference>
<evidence type="ECO:0000313" key="5">
    <source>
        <dbReference type="EMBL" id="CAG2215945.1"/>
    </source>
</evidence>
<dbReference type="GO" id="GO:0006826">
    <property type="term" value="P:iron ion transport"/>
    <property type="evidence" value="ECO:0007669"/>
    <property type="project" value="TreeGrafter"/>
</dbReference>
<dbReference type="GO" id="GO:0016491">
    <property type="term" value="F:oxidoreductase activity"/>
    <property type="evidence" value="ECO:0007669"/>
    <property type="project" value="UniProtKB-KW"/>
</dbReference>
<comment type="caution">
    <text evidence="5">The sequence shown here is derived from an EMBL/GenBank/DDBJ whole genome shotgun (WGS) entry which is preliminary data.</text>
</comment>
<evidence type="ECO:0000259" key="4">
    <source>
        <dbReference type="Pfam" id="PF07731"/>
    </source>
</evidence>
<dbReference type="GO" id="GO:0005507">
    <property type="term" value="F:copper ion binding"/>
    <property type="evidence" value="ECO:0007669"/>
    <property type="project" value="InterPro"/>
</dbReference>
<dbReference type="InterPro" id="IPR008972">
    <property type="entry name" value="Cupredoxin"/>
</dbReference>
<dbReference type="AlphaFoldDB" id="A0A8S3S5W3"/>
<evidence type="ECO:0000256" key="1">
    <source>
        <dbReference type="ARBA" id="ARBA00022723"/>
    </source>
</evidence>
<dbReference type="PROSITE" id="PS00080">
    <property type="entry name" value="MULTICOPPER_OXIDASE2"/>
    <property type="match status" value="1"/>
</dbReference>
<keyword evidence="1" id="KW-0479">Metal-binding</keyword>
<dbReference type="InterPro" id="IPR011706">
    <property type="entry name" value="Cu-oxidase_C"/>
</dbReference>
<dbReference type="InterPro" id="IPR033138">
    <property type="entry name" value="Cu_oxidase_CS"/>
</dbReference>
<dbReference type="InterPro" id="IPR002355">
    <property type="entry name" value="Cu_oxidase_Cu_BS"/>
</dbReference>
<reference evidence="5" key="1">
    <citation type="submission" date="2021-03" db="EMBL/GenBank/DDBJ databases">
        <authorList>
            <person name="Bekaert M."/>
        </authorList>
    </citation>
    <scope>NUCLEOTIDE SEQUENCE</scope>
</reference>
<dbReference type="Gene3D" id="2.60.40.420">
    <property type="entry name" value="Cupredoxins - blue copper proteins"/>
    <property type="match status" value="1"/>
</dbReference>
<name>A0A8S3S5W3_MYTED</name>
<evidence type="ECO:0000256" key="2">
    <source>
        <dbReference type="ARBA" id="ARBA00023002"/>
    </source>
</evidence>
<accession>A0A8S3S5W3</accession>
<feature type="domain" description="Plastocyanin-like" evidence="4">
    <location>
        <begin position="7"/>
        <end position="128"/>
    </location>
</feature>
<gene>
    <name evidence="5" type="ORF">MEDL_29723</name>
</gene>
<evidence type="ECO:0000313" key="6">
    <source>
        <dbReference type="Proteomes" id="UP000683360"/>
    </source>
</evidence>
<proteinExistence type="predicted"/>
<protein>
    <recommendedName>
        <fullName evidence="4">Plastocyanin-like domain-containing protein</fullName>
    </recommendedName>
</protein>
<dbReference type="PANTHER" id="PTHR11709">
    <property type="entry name" value="MULTI-COPPER OXIDASE"/>
    <property type="match status" value="1"/>
</dbReference>
<dbReference type="Pfam" id="PF07731">
    <property type="entry name" value="Cu-oxidase_2"/>
    <property type="match status" value="1"/>
</dbReference>
<keyword evidence="6" id="KW-1185">Reference proteome</keyword>
<sequence length="168" mass="19087">MVLLSLGQGATIAHPIHMHGHTFEVLKMVFPEVTNNGKFVFTEDIKCSDTHSNKQSQCNHAKWRNASWNNYNNIPGINLINSVRKDSIVVPYGGYVIIRIVASNPGMWFLHCHIDKHMVEGMALMLNEAWEHQKRYIPKGLPTCHSYLKTRSGVVSELSEEENRSKGM</sequence>
<dbReference type="Proteomes" id="UP000683360">
    <property type="component" value="Unassembled WGS sequence"/>
</dbReference>
<keyword evidence="3" id="KW-0186">Copper</keyword>
<evidence type="ECO:0000256" key="3">
    <source>
        <dbReference type="ARBA" id="ARBA00023008"/>
    </source>
</evidence>
<dbReference type="SUPFAM" id="SSF49503">
    <property type="entry name" value="Cupredoxins"/>
    <property type="match status" value="1"/>
</dbReference>
<dbReference type="PANTHER" id="PTHR11709:SF394">
    <property type="entry name" value="FI03373P-RELATED"/>
    <property type="match status" value="1"/>
</dbReference>
<dbReference type="OrthoDB" id="10066563at2759"/>
<dbReference type="EMBL" id="CAJPWZ010001460">
    <property type="protein sequence ID" value="CAG2215945.1"/>
    <property type="molecule type" value="Genomic_DNA"/>
</dbReference>